<dbReference type="EMBL" id="JBHUHR010000012">
    <property type="protein sequence ID" value="MFD2033941.1"/>
    <property type="molecule type" value="Genomic_DNA"/>
</dbReference>
<organism evidence="3 4">
    <name type="scientific">Belliella marina</name>
    <dbReference type="NCBI Taxonomy" id="1644146"/>
    <lineage>
        <taxon>Bacteria</taxon>
        <taxon>Pseudomonadati</taxon>
        <taxon>Bacteroidota</taxon>
        <taxon>Cytophagia</taxon>
        <taxon>Cytophagales</taxon>
        <taxon>Cyclobacteriaceae</taxon>
        <taxon>Belliella</taxon>
    </lineage>
</organism>
<reference evidence="4" key="1">
    <citation type="journal article" date="2019" name="Int. J. Syst. Evol. Microbiol.">
        <title>The Global Catalogue of Microorganisms (GCM) 10K type strain sequencing project: providing services to taxonomists for standard genome sequencing and annotation.</title>
        <authorList>
            <consortium name="The Broad Institute Genomics Platform"/>
            <consortium name="The Broad Institute Genome Sequencing Center for Infectious Disease"/>
            <person name="Wu L."/>
            <person name="Ma J."/>
        </authorList>
    </citation>
    <scope>NUCLEOTIDE SEQUENCE [LARGE SCALE GENOMIC DNA]</scope>
    <source>
        <strain evidence="4">CGMCC 1.15180</strain>
    </source>
</reference>
<feature type="chain" id="PRO_5046401094" evidence="1">
    <location>
        <begin position="22"/>
        <end position="235"/>
    </location>
</feature>
<name>A0ABW4VJT2_9BACT</name>
<comment type="caution">
    <text evidence="3">The sequence shown here is derived from an EMBL/GenBank/DDBJ whole genome shotgun (WGS) entry which is preliminary data.</text>
</comment>
<keyword evidence="3" id="KW-0378">Hydrolase</keyword>
<accession>A0ABW4VJT2</accession>
<gene>
    <name evidence="3" type="ORF">ACFSKL_04010</name>
</gene>
<keyword evidence="4" id="KW-1185">Reference proteome</keyword>
<evidence type="ECO:0000256" key="1">
    <source>
        <dbReference type="SAM" id="SignalP"/>
    </source>
</evidence>
<proteinExistence type="predicted"/>
<dbReference type="InterPro" id="IPR036514">
    <property type="entry name" value="SGNH_hydro_sf"/>
</dbReference>
<dbReference type="GO" id="GO:0016787">
    <property type="term" value="F:hydrolase activity"/>
    <property type="evidence" value="ECO:0007669"/>
    <property type="project" value="UniProtKB-KW"/>
</dbReference>
<dbReference type="CDD" id="cd01832">
    <property type="entry name" value="SGNH_hydrolase_like_1"/>
    <property type="match status" value="1"/>
</dbReference>
<dbReference type="Gene3D" id="3.40.50.1110">
    <property type="entry name" value="SGNH hydrolase"/>
    <property type="match status" value="1"/>
</dbReference>
<dbReference type="Pfam" id="PF13472">
    <property type="entry name" value="Lipase_GDSL_2"/>
    <property type="match status" value="1"/>
</dbReference>
<evidence type="ECO:0000259" key="2">
    <source>
        <dbReference type="Pfam" id="PF13472"/>
    </source>
</evidence>
<evidence type="ECO:0000313" key="3">
    <source>
        <dbReference type="EMBL" id="MFD2033941.1"/>
    </source>
</evidence>
<protein>
    <submittedName>
        <fullName evidence="3">SGNH/GDSL hydrolase family protein</fullName>
    </submittedName>
</protein>
<feature type="domain" description="SGNH hydrolase-type esterase" evidence="2">
    <location>
        <begin position="39"/>
        <end position="217"/>
    </location>
</feature>
<feature type="signal peptide" evidence="1">
    <location>
        <begin position="1"/>
        <end position="21"/>
    </location>
</feature>
<dbReference type="Proteomes" id="UP001597361">
    <property type="component" value="Unassembled WGS sequence"/>
</dbReference>
<dbReference type="InterPro" id="IPR013830">
    <property type="entry name" value="SGNH_hydro"/>
</dbReference>
<sequence>MKNISCFLITTLIFFQFGCSAVNTPTKNTSMDKQLTYLALGDSYTIGEGVDADDRYPNQAIKILASDKLLFDNPLIIAKTGWTTDELANGIKDANIEGKTFDLITLLIGVNNQYRGRAVDNYREEFTDLLQKAIQFAKGDKNHVVVISIPDWGITPFAVEKGAGLEKVAQEIDLYNQAKKAICDEMGIAFIDITEHYRIHGMKPEAVVSDNLHPSGMIYKHWAESLAEIVRGMEF</sequence>
<keyword evidence="1" id="KW-0732">Signal</keyword>
<evidence type="ECO:0000313" key="4">
    <source>
        <dbReference type="Proteomes" id="UP001597361"/>
    </source>
</evidence>
<dbReference type="RefSeq" id="WP_376883703.1">
    <property type="nucleotide sequence ID" value="NZ_JBHUHR010000012.1"/>
</dbReference>
<dbReference type="SUPFAM" id="SSF52266">
    <property type="entry name" value="SGNH hydrolase"/>
    <property type="match status" value="1"/>
</dbReference>